<evidence type="ECO:0000313" key="1">
    <source>
        <dbReference type="Proteomes" id="UP000887580"/>
    </source>
</evidence>
<protein>
    <submittedName>
        <fullName evidence="2">Amine oxidase domain-containing protein</fullName>
    </submittedName>
</protein>
<sequence>MDEKSVEPLDITILEKSSHPGGLASTPLDITILEKSSHPGGLASTVTDSYGFSWDLGIHITGATRYPEFLKILQSAVPEWHCIERCVKADMTHVIHASNPHDNYVPYPVQSSVPYFPEEIKQKCLNELTARFSREQPKDFANFDEFSLYPANCIGMGELWKRIAAKYPQNYFSFNSEVTKIDPESKQIFYKSKKNSNKENQLSYDYIFSTMPLTHLGKLSNLCPDLTLKHSKVALVGVGLHQPQSFFAQELSWAYFPQAEIIFYRCTVISNFSPLLVPDSTKFWSVLCEIGLKDDENADENLLIEETVKGLIKSGIIDSEEQVHSIWTKILDYGYPIPTIDRESELQRANNILEKNNIYSRGRFGGWRYETSNQDYSFELGRQVVDKVFLDIPETL</sequence>
<dbReference type="Proteomes" id="UP000887580">
    <property type="component" value="Unplaced"/>
</dbReference>
<reference evidence="2" key="1">
    <citation type="submission" date="2022-11" db="UniProtKB">
        <authorList>
            <consortium name="WormBaseParasite"/>
        </authorList>
    </citation>
    <scope>IDENTIFICATION</scope>
</reference>
<accession>A0AC35FN12</accession>
<organism evidence="1 2">
    <name type="scientific">Panagrolaimus sp. PS1159</name>
    <dbReference type="NCBI Taxonomy" id="55785"/>
    <lineage>
        <taxon>Eukaryota</taxon>
        <taxon>Metazoa</taxon>
        <taxon>Ecdysozoa</taxon>
        <taxon>Nematoda</taxon>
        <taxon>Chromadorea</taxon>
        <taxon>Rhabditida</taxon>
        <taxon>Tylenchina</taxon>
        <taxon>Panagrolaimomorpha</taxon>
        <taxon>Panagrolaimoidea</taxon>
        <taxon>Panagrolaimidae</taxon>
        <taxon>Panagrolaimus</taxon>
    </lineage>
</organism>
<proteinExistence type="predicted"/>
<evidence type="ECO:0000313" key="2">
    <source>
        <dbReference type="WBParaSite" id="PS1159_v2.g18770.t2"/>
    </source>
</evidence>
<name>A0AC35FN12_9BILA</name>
<dbReference type="WBParaSite" id="PS1159_v2.g18770.t2">
    <property type="protein sequence ID" value="PS1159_v2.g18770.t2"/>
    <property type="gene ID" value="PS1159_v2.g18770"/>
</dbReference>